<name>A0A6G0T0Y3_APHGL</name>
<feature type="transmembrane region" description="Helical" evidence="1">
    <location>
        <begin position="82"/>
        <end position="101"/>
    </location>
</feature>
<evidence type="ECO:0000256" key="1">
    <source>
        <dbReference type="SAM" id="Phobius"/>
    </source>
</evidence>
<gene>
    <name evidence="2" type="ORF">AGLY_015752</name>
</gene>
<evidence type="ECO:0000313" key="3">
    <source>
        <dbReference type="Proteomes" id="UP000475862"/>
    </source>
</evidence>
<protein>
    <submittedName>
        <fullName evidence="2">Uncharacterized protein</fullName>
    </submittedName>
</protein>
<keyword evidence="3" id="KW-1185">Reference proteome</keyword>
<keyword evidence="1" id="KW-0812">Transmembrane</keyword>
<dbReference type="AlphaFoldDB" id="A0A6G0T0Y3"/>
<dbReference type="Proteomes" id="UP000475862">
    <property type="component" value="Unassembled WGS sequence"/>
</dbReference>
<proteinExistence type="predicted"/>
<organism evidence="2 3">
    <name type="scientific">Aphis glycines</name>
    <name type="common">Soybean aphid</name>
    <dbReference type="NCBI Taxonomy" id="307491"/>
    <lineage>
        <taxon>Eukaryota</taxon>
        <taxon>Metazoa</taxon>
        <taxon>Ecdysozoa</taxon>
        <taxon>Arthropoda</taxon>
        <taxon>Hexapoda</taxon>
        <taxon>Insecta</taxon>
        <taxon>Pterygota</taxon>
        <taxon>Neoptera</taxon>
        <taxon>Paraneoptera</taxon>
        <taxon>Hemiptera</taxon>
        <taxon>Sternorrhyncha</taxon>
        <taxon>Aphidomorpha</taxon>
        <taxon>Aphidoidea</taxon>
        <taxon>Aphididae</taxon>
        <taxon>Aphidini</taxon>
        <taxon>Aphis</taxon>
        <taxon>Aphis</taxon>
    </lineage>
</organism>
<reference evidence="2 3" key="1">
    <citation type="submission" date="2019-08" db="EMBL/GenBank/DDBJ databases">
        <title>The genome of the soybean aphid Biotype 1, its phylome, world population structure and adaptation to the North American continent.</title>
        <authorList>
            <person name="Giordano R."/>
            <person name="Donthu R.K."/>
            <person name="Hernandez A.G."/>
            <person name="Wright C.L."/>
            <person name="Zimin A.V."/>
        </authorList>
    </citation>
    <scope>NUCLEOTIDE SEQUENCE [LARGE SCALE GENOMIC DNA]</scope>
    <source>
        <tissue evidence="2">Whole aphids</tissue>
    </source>
</reference>
<comment type="caution">
    <text evidence="2">The sequence shown here is derived from an EMBL/GenBank/DDBJ whole genome shotgun (WGS) entry which is preliminary data.</text>
</comment>
<evidence type="ECO:0000313" key="2">
    <source>
        <dbReference type="EMBL" id="KAE9523864.1"/>
    </source>
</evidence>
<sequence length="290" mass="33969">MRNYNGDIHHNIYVLLHHIHEEAKDAISEYVVSVFNYVTSNIIKQVKGLSNNFSIKTFNRHKVVYLKKPVIARIAVKKVYRLIGLILLIITNYLLMVYNIFKLNKHFPKLPNFQKLYPINGLTKNEILLSFENLMLIVVYLKNIRVKFWKSSIILEQCPYFHVKNTTSGRHPIITRESTSIIERSTQFKDAIQGLESMHSSHPSAHRKHSNIDKLRFMILRKICCLFYISSSTAERRENAGPIFTLSKTDHRTYACHPRRSDNAKRGKKRMQVSLTNRDLKVMRESLDDI</sequence>
<accession>A0A6G0T0Y3</accession>
<dbReference type="EMBL" id="VYZN01000075">
    <property type="protein sequence ID" value="KAE9523864.1"/>
    <property type="molecule type" value="Genomic_DNA"/>
</dbReference>
<keyword evidence="1" id="KW-0472">Membrane</keyword>
<keyword evidence="1" id="KW-1133">Transmembrane helix</keyword>